<evidence type="ECO:0000313" key="3">
    <source>
        <dbReference type="Proteomes" id="UP000198480"/>
    </source>
</evidence>
<accession>A0A239CJP8</accession>
<reference evidence="3" key="1">
    <citation type="submission" date="2017-06" db="EMBL/GenBank/DDBJ databases">
        <authorList>
            <person name="Varghese N."/>
            <person name="Submissions S."/>
        </authorList>
    </citation>
    <scope>NUCLEOTIDE SEQUENCE [LARGE SCALE GENOMIC DNA]</scope>
    <source>
        <strain evidence="3">5C</strain>
    </source>
</reference>
<evidence type="ECO:0000256" key="1">
    <source>
        <dbReference type="SAM" id="Phobius"/>
    </source>
</evidence>
<dbReference type="SUPFAM" id="SSF48371">
    <property type="entry name" value="ARM repeat"/>
    <property type="match status" value="1"/>
</dbReference>
<evidence type="ECO:0008006" key="4">
    <source>
        <dbReference type="Google" id="ProtNLM"/>
    </source>
</evidence>
<feature type="transmembrane region" description="Helical" evidence="1">
    <location>
        <begin position="37"/>
        <end position="54"/>
    </location>
</feature>
<dbReference type="InterPro" id="IPR016024">
    <property type="entry name" value="ARM-type_fold"/>
</dbReference>
<organism evidence="2 3">
    <name type="scientific">Belliella buryatensis</name>
    <dbReference type="NCBI Taxonomy" id="1500549"/>
    <lineage>
        <taxon>Bacteria</taxon>
        <taxon>Pseudomonadati</taxon>
        <taxon>Bacteroidota</taxon>
        <taxon>Cytophagia</taxon>
        <taxon>Cytophagales</taxon>
        <taxon>Cyclobacteriaceae</taxon>
        <taxon>Belliella</taxon>
    </lineage>
</organism>
<dbReference type="Pfam" id="PF13646">
    <property type="entry name" value="HEAT_2"/>
    <property type="match status" value="1"/>
</dbReference>
<name>A0A239CJP8_9BACT</name>
<protein>
    <recommendedName>
        <fullName evidence="4">HEAT repeat-containing protein</fullName>
    </recommendedName>
</protein>
<dbReference type="EMBL" id="FZOK01000005">
    <property type="protein sequence ID" value="SNS20159.1"/>
    <property type="molecule type" value="Genomic_DNA"/>
</dbReference>
<feature type="transmembrane region" description="Helical" evidence="1">
    <location>
        <begin position="7"/>
        <end position="25"/>
    </location>
</feature>
<dbReference type="Gene3D" id="1.25.10.10">
    <property type="entry name" value="Leucine-rich Repeat Variant"/>
    <property type="match status" value="1"/>
</dbReference>
<keyword evidence="1" id="KW-0812">Transmembrane</keyword>
<gene>
    <name evidence="2" type="ORF">SAMN06295967_10576</name>
</gene>
<evidence type="ECO:0000313" key="2">
    <source>
        <dbReference type="EMBL" id="SNS20159.1"/>
    </source>
</evidence>
<keyword evidence="1" id="KW-1133">Transmembrane helix</keyword>
<dbReference type="AlphaFoldDB" id="A0A239CJP8"/>
<keyword evidence="3" id="KW-1185">Reference proteome</keyword>
<keyword evidence="1" id="KW-0472">Membrane</keyword>
<sequence length="381" mass="44866">MFIFRLMNLYLIHPVFGVKIPLFALNDYLWFDSSIDLLLLFLLGLFAFVLLFLFRLKRKRLILEDQEKVTQYKIYGFFSSILFEESLSEEDFNRQVEKFKKKIPFKKRWCKELLIENIIDLDKNLKGNQKEILIKAYLQFGLFTYMKSLLETGRWYYISKALYYWRELGYAPSAKAIYPFVKHKNMQIRTAALLAYISLSEEDPLKILEDYADFISPIDELKLIDIIQRKKIKKPSQLEQWLDFDIPTHVGFVLKLVSHYNALEYKDKVLELLESENEHIRKSALDVVKKLYISEAESILIKLYDNESEEIKISMIEALSDIGSSESEAFLYEIVKSQSRSEILLAAMEGLKKLDSDYFQMEYATDSVLAAVKKHVLDPHI</sequence>
<proteinExistence type="predicted"/>
<dbReference type="InterPro" id="IPR011989">
    <property type="entry name" value="ARM-like"/>
</dbReference>
<dbReference type="Proteomes" id="UP000198480">
    <property type="component" value="Unassembled WGS sequence"/>
</dbReference>